<gene>
    <name evidence="13" type="primary">gmhA_1</name>
    <name evidence="10" type="synonym">gmhA</name>
    <name evidence="12" type="synonym">gmhA_2</name>
    <name evidence="13" type="ORF">OPDIPICF_02599</name>
    <name evidence="12" type="ORF">OPDIPICF_04019</name>
</gene>
<sequence length="187" mass="19709">MKALIKQHIRQSIETKEAILTDEMCVDAIQRAATACKDAIAAGNKILLAGNGGSAADAQHIAAELVGRFEKERPSMPSIALTTDTSALTAIGNDYGYDHVFSRQLQGLGQAGDVFIGISTSGNSGNVIKAVDVAKEKQITTILLSGKDGGKLANMCDINIIVPCDRTATIQESHIMIGHMLCALIES</sequence>
<keyword evidence="8 10" id="KW-0413">Isomerase</keyword>
<evidence type="ECO:0000256" key="10">
    <source>
        <dbReference type="HAMAP-Rule" id="MF_00067"/>
    </source>
</evidence>
<feature type="binding site" evidence="10">
    <location>
        <position position="124"/>
    </location>
    <ligand>
        <name>substrate</name>
    </ligand>
</feature>
<evidence type="ECO:0000256" key="9">
    <source>
        <dbReference type="ARBA" id="ARBA00023277"/>
    </source>
</evidence>
<keyword evidence="5 10" id="KW-0963">Cytoplasm</keyword>
<dbReference type="GO" id="GO:0008270">
    <property type="term" value="F:zinc ion binding"/>
    <property type="evidence" value="ECO:0007669"/>
    <property type="project" value="UniProtKB-UniRule"/>
</dbReference>
<dbReference type="GO" id="GO:0005737">
    <property type="term" value="C:cytoplasm"/>
    <property type="evidence" value="ECO:0007669"/>
    <property type="project" value="UniProtKB-SubCell"/>
</dbReference>
<keyword evidence="14" id="KW-1185">Reference proteome</keyword>
<comment type="catalytic activity">
    <reaction evidence="1 10">
        <text>2 D-sedoheptulose 7-phosphate = D-glycero-alpha-D-manno-heptose 7-phosphate + D-glycero-beta-D-manno-heptose 7-phosphate</text>
        <dbReference type="Rhea" id="RHEA:27489"/>
        <dbReference type="ChEBI" id="CHEBI:57483"/>
        <dbReference type="ChEBI" id="CHEBI:60203"/>
        <dbReference type="ChEBI" id="CHEBI:60204"/>
        <dbReference type="EC" id="5.3.1.28"/>
    </reaction>
</comment>
<evidence type="ECO:0000313" key="13">
    <source>
        <dbReference type="EMBL" id="CAA0122425.1"/>
    </source>
</evidence>
<dbReference type="PANTHER" id="PTHR30390:SF6">
    <property type="entry name" value="DNAA INITIATOR-ASSOCIATING PROTEIN DIAA"/>
    <property type="match status" value="1"/>
</dbReference>
<dbReference type="Pfam" id="PF13580">
    <property type="entry name" value="SIS_2"/>
    <property type="match status" value="1"/>
</dbReference>
<feature type="binding site" evidence="10">
    <location>
        <begin position="93"/>
        <end position="94"/>
    </location>
    <ligand>
        <name>substrate</name>
    </ligand>
</feature>
<dbReference type="EC" id="5.3.1.28" evidence="10"/>
<feature type="binding site" evidence="10">
    <location>
        <begin position="119"/>
        <end position="121"/>
    </location>
    <ligand>
        <name>substrate</name>
    </ligand>
</feature>
<comment type="subcellular location">
    <subcellularLocation>
        <location evidence="3 10">Cytoplasm</location>
    </subcellularLocation>
</comment>
<evidence type="ECO:0000259" key="11">
    <source>
        <dbReference type="PROSITE" id="PS51464"/>
    </source>
</evidence>
<dbReference type="EMBL" id="CACSIO010000045">
    <property type="protein sequence ID" value="CAA0122425.1"/>
    <property type="molecule type" value="Genomic_DNA"/>
</dbReference>
<dbReference type="InterPro" id="IPR004515">
    <property type="entry name" value="Phosphoheptose_Isoase"/>
</dbReference>
<evidence type="ECO:0000256" key="3">
    <source>
        <dbReference type="ARBA" id="ARBA00004496"/>
    </source>
</evidence>
<dbReference type="InterPro" id="IPR001347">
    <property type="entry name" value="SIS_dom"/>
</dbReference>
<protein>
    <recommendedName>
        <fullName evidence="10">Phosphoheptose isomerase</fullName>
        <ecNumber evidence="10">5.3.1.28</ecNumber>
    </recommendedName>
    <alternativeName>
        <fullName evidence="10">Sedoheptulose 7-phosphate isomerase</fullName>
    </alternativeName>
</protein>
<comment type="cofactor">
    <cofactor evidence="10">
        <name>Zn(2+)</name>
        <dbReference type="ChEBI" id="CHEBI:29105"/>
    </cofactor>
    <text evidence="10">Binds 1 zinc ion per subunit.</text>
</comment>
<evidence type="ECO:0000256" key="6">
    <source>
        <dbReference type="ARBA" id="ARBA00022723"/>
    </source>
</evidence>
<name>A0A5S9QSI5_9GAMM</name>
<dbReference type="PANTHER" id="PTHR30390">
    <property type="entry name" value="SEDOHEPTULOSE 7-PHOSPHATE ISOMERASE / DNAA INITIATOR-ASSOCIATING FACTOR FOR REPLICATION INITIATION"/>
    <property type="match status" value="1"/>
</dbReference>
<comment type="subunit">
    <text evidence="10">Homotetramer.</text>
</comment>
<dbReference type="InterPro" id="IPR046348">
    <property type="entry name" value="SIS_dom_sf"/>
</dbReference>
<feature type="binding site" evidence="10">
    <location>
        <position position="171"/>
    </location>
    <ligand>
        <name>substrate</name>
    </ligand>
</feature>
<comment type="function">
    <text evidence="2 10">Catalyzes the isomerization of sedoheptulose 7-phosphate in D-glycero-D-manno-heptose 7-phosphate.</text>
</comment>
<keyword evidence="7 10" id="KW-0862">Zinc</keyword>
<comment type="pathway">
    <text evidence="10">Carbohydrate biosynthesis; D-glycero-D-manno-heptose 7-phosphate biosynthesis; D-glycero-alpha-D-manno-heptose 7-phosphate and D-glycero-beta-D-manno-heptose 7-phosphate from sedoheptulose 7-phosphate: step 1/1.</text>
</comment>
<dbReference type="GO" id="GO:0008968">
    <property type="term" value="F:D-sedoheptulose 7-phosphate isomerase activity"/>
    <property type="evidence" value="ECO:0007669"/>
    <property type="project" value="UniProtKB-UniRule"/>
</dbReference>
<dbReference type="AlphaFoldDB" id="A0A5S9QSI5"/>
<feature type="binding site" evidence="10">
    <location>
        <position position="60"/>
    </location>
    <ligand>
        <name>Zn(2+)</name>
        <dbReference type="ChEBI" id="CHEBI:29105"/>
    </ligand>
</feature>
<feature type="binding site" evidence="10">
    <location>
        <position position="64"/>
    </location>
    <ligand>
        <name>substrate</name>
    </ligand>
</feature>
<dbReference type="Proteomes" id="UP000441399">
    <property type="component" value="Unassembled WGS sequence"/>
</dbReference>
<reference evidence="13 14" key="1">
    <citation type="submission" date="2019-11" db="EMBL/GenBank/DDBJ databases">
        <authorList>
            <person name="Holert J."/>
        </authorList>
    </citation>
    <scope>NUCLEOTIDE SEQUENCE [LARGE SCALE GENOMIC DNA]</scope>
    <source>
        <strain evidence="13">SB11_3</strain>
    </source>
</reference>
<dbReference type="Gene3D" id="3.40.50.10490">
    <property type="entry name" value="Glucose-6-phosphate isomerase like protein, domain 1"/>
    <property type="match status" value="1"/>
</dbReference>
<keyword evidence="6 10" id="KW-0479">Metal-binding</keyword>
<dbReference type="UniPathway" id="UPA00041">
    <property type="reaction ID" value="UER00436"/>
</dbReference>
<evidence type="ECO:0000256" key="5">
    <source>
        <dbReference type="ARBA" id="ARBA00022490"/>
    </source>
</evidence>
<organism evidence="13 14">
    <name type="scientific">BD1-7 clade bacterium</name>
    <dbReference type="NCBI Taxonomy" id="2029982"/>
    <lineage>
        <taxon>Bacteria</taxon>
        <taxon>Pseudomonadati</taxon>
        <taxon>Pseudomonadota</taxon>
        <taxon>Gammaproteobacteria</taxon>
        <taxon>Cellvibrionales</taxon>
        <taxon>Spongiibacteraceae</taxon>
        <taxon>BD1-7 clade</taxon>
    </lineage>
</organism>
<accession>A0A5S9QSI5</accession>
<feature type="domain" description="SIS" evidence="11">
    <location>
        <begin position="36"/>
        <end position="187"/>
    </location>
</feature>
<evidence type="ECO:0000256" key="7">
    <source>
        <dbReference type="ARBA" id="ARBA00022833"/>
    </source>
</evidence>
<feature type="binding site" evidence="10">
    <location>
        <position position="179"/>
    </location>
    <ligand>
        <name>Zn(2+)</name>
        <dbReference type="ChEBI" id="CHEBI:29105"/>
    </ligand>
</feature>
<feature type="binding site" evidence="10">
    <location>
        <begin position="51"/>
        <end position="53"/>
    </location>
    <ligand>
        <name>substrate</name>
    </ligand>
</feature>
<dbReference type="GO" id="GO:0005975">
    <property type="term" value="P:carbohydrate metabolic process"/>
    <property type="evidence" value="ECO:0007669"/>
    <property type="project" value="UniProtKB-UniRule"/>
</dbReference>
<evidence type="ECO:0000256" key="8">
    <source>
        <dbReference type="ARBA" id="ARBA00023235"/>
    </source>
</evidence>
<dbReference type="InterPro" id="IPR035461">
    <property type="entry name" value="GmhA/DiaA"/>
</dbReference>
<dbReference type="EMBL" id="CACSIO010000004">
    <property type="protein sequence ID" value="CAA0096869.1"/>
    <property type="molecule type" value="Genomic_DNA"/>
</dbReference>
<feature type="binding site" evidence="10">
    <location>
        <position position="171"/>
    </location>
    <ligand>
        <name>Zn(2+)</name>
        <dbReference type="ChEBI" id="CHEBI:29105"/>
    </ligand>
</feature>
<comment type="similarity">
    <text evidence="4 10">Belongs to the SIS family. GmhA subfamily.</text>
</comment>
<dbReference type="CDD" id="cd05006">
    <property type="entry name" value="SIS_GmhA"/>
    <property type="match status" value="1"/>
</dbReference>
<keyword evidence="9 10" id="KW-0119">Carbohydrate metabolism</keyword>
<dbReference type="PROSITE" id="PS51464">
    <property type="entry name" value="SIS"/>
    <property type="match status" value="1"/>
</dbReference>
<evidence type="ECO:0000256" key="1">
    <source>
        <dbReference type="ARBA" id="ARBA00000348"/>
    </source>
</evidence>
<evidence type="ECO:0000256" key="2">
    <source>
        <dbReference type="ARBA" id="ARBA00003172"/>
    </source>
</evidence>
<evidence type="ECO:0000313" key="12">
    <source>
        <dbReference type="EMBL" id="CAA0096869.1"/>
    </source>
</evidence>
<feature type="binding site" evidence="10">
    <location>
        <position position="64"/>
    </location>
    <ligand>
        <name>Zn(2+)</name>
        <dbReference type="ChEBI" id="CHEBI:29105"/>
    </ligand>
</feature>
<dbReference type="GO" id="GO:2001061">
    <property type="term" value="P:D-glycero-D-manno-heptose 7-phosphate biosynthetic process"/>
    <property type="evidence" value="ECO:0007669"/>
    <property type="project" value="UniProtKB-UniPathway"/>
</dbReference>
<dbReference type="HAMAP" id="MF_00067">
    <property type="entry name" value="GmhA"/>
    <property type="match status" value="1"/>
</dbReference>
<dbReference type="OrthoDB" id="9810929at2"/>
<dbReference type="SUPFAM" id="SSF53697">
    <property type="entry name" value="SIS domain"/>
    <property type="match status" value="1"/>
</dbReference>
<evidence type="ECO:0000256" key="4">
    <source>
        <dbReference type="ARBA" id="ARBA00009894"/>
    </source>
</evidence>
<proteinExistence type="inferred from homology"/>
<evidence type="ECO:0000313" key="14">
    <source>
        <dbReference type="Proteomes" id="UP000441399"/>
    </source>
</evidence>
<comment type="miscellaneous">
    <text evidence="10">The reaction produces a racemic mixture of D-glycero-alpha-D-manno-heptose 7-phosphate and D-glycero-beta-D-manno-heptose 7-phosphate.</text>
</comment>
<dbReference type="GO" id="GO:0097367">
    <property type="term" value="F:carbohydrate derivative binding"/>
    <property type="evidence" value="ECO:0007669"/>
    <property type="project" value="InterPro"/>
</dbReference>
<dbReference type="InterPro" id="IPR050099">
    <property type="entry name" value="SIS_GmhA/DiaA_subfam"/>
</dbReference>